<dbReference type="Proteomes" id="UP001054945">
    <property type="component" value="Unassembled WGS sequence"/>
</dbReference>
<gene>
    <name evidence="1" type="ORF">CEXT_813011</name>
</gene>
<evidence type="ECO:0000313" key="2">
    <source>
        <dbReference type="Proteomes" id="UP001054945"/>
    </source>
</evidence>
<protein>
    <submittedName>
        <fullName evidence="1">Uncharacterized protein</fullName>
    </submittedName>
</protein>
<reference evidence="1 2" key="1">
    <citation type="submission" date="2021-06" db="EMBL/GenBank/DDBJ databases">
        <title>Caerostris extrusa draft genome.</title>
        <authorList>
            <person name="Kono N."/>
            <person name="Arakawa K."/>
        </authorList>
    </citation>
    <scope>NUCLEOTIDE SEQUENCE [LARGE SCALE GENOMIC DNA]</scope>
</reference>
<dbReference type="EMBL" id="BPLR01006232">
    <property type="protein sequence ID" value="GIY08331.1"/>
    <property type="molecule type" value="Genomic_DNA"/>
</dbReference>
<proteinExistence type="predicted"/>
<organism evidence="1 2">
    <name type="scientific">Caerostris extrusa</name>
    <name type="common">Bark spider</name>
    <name type="synonym">Caerostris bankana</name>
    <dbReference type="NCBI Taxonomy" id="172846"/>
    <lineage>
        <taxon>Eukaryota</taxon>
        <taxon>Metazoa</taxon>
        <taxon>Ecdysozoa</taxon>
        <taxon>Arthropoda</taxon>
        <taxon>Chelicerata</taxon>
        <taxon>Arachnida</taxon>
        <taxon>Araneae</taxon>
        <taxon>Araneomorphae</taxon>
        <taxon>Entelegynae</taxon>
        <taxon>Araneoidea</taxon>
        <taxon>Araneidae</taxon>
        <taxon>Caerostris</taxon>
    </lineage>
</organism>
<keyword evidence="2" id="KW-1185">Reference proteome</keyword>
<sequence length="122" mass="13561">MRVTKEYNPEKWQCRLKCATAAFLGASGTQADVHVKDRPVLAFRCLCCFQFKVMFESDICQSIEKLNDNALGGPLNLQSLFLGKLLRFAVNLYKKSSHAGFAKLNTRGCYGDMTPARFDGAG</sequence>
<evidence type="ECO:0000313" key="1">
    <source>
        <dbReference type="EMBL" id="GIY08331.1"/>
    </source>
</evidence>
<name>A0AAV4QJ12_CAEEX</name>
<comment type="caution">
    <text evidence="1">The sequence shown here is derived from an EMBL/GenBank/DDBJ whole genome shotgun (WGS) entry which is preliminary data.</text>
</comment>
<dbReference type="AlphaFoldDB" id="A0AAV4QJ12"/>
<accession>A0AAV4QJ12</accession>